<reference evidence="3 4" key="1">
    <citation type="submission" date="2020-05" db="EMBL/GenBank/DDBJ databases">
        <title>Genome sequence of Kribbella sandramycini ATCC 39419.</title>
        <authorList>
            <person name="Maclea K.S."/>
            <person name="Fair J.L."/>
        </authorList>
    </citation>
    <scope>NUCLEOTIDE SEQUENCE [LARGE SCALE GENOMIC DNA]</scope>
    <source>
        <strain evidence="3 4">ATCC 39419</strain>
    </source>
</reference>
<reference evidence="2 5" key="2">
    <citation type="submission" date="2020-08" db="EMBL/GenBank/DDBJ databases">
        <title>Sequencing the genomes of 1000 actinobacteria strains.</title>
        <authorList>
            <person name="Klenk H.-P."/>
        </authorList>
    </citation>
    <scope>NUCLEOTIDE SEQUENCE [LARGE SCALE GENOMIC DNA]</scope>
    <source>
        <strain evidence="2 5">DSM 15626</strain>
    </source>
</reference>
<evidence type="ECO:0000313" key="2">
    <source>
        <dbReference type="EMBL" id="MBB6570258.1"/>
    </source>
</evidence>
<protein>
    <submittedName>
        <fullName evidence="2">DNA-binding transcriptional ArsR family regulator</fullName>
    </submittedName>
    <submittedName>
        <fullName evidence="3">Helix-turn-helix transcriptional regulator</fullName>
    </submittedName>
</protein>
<dbReference type="CDD" id="cd00090">
    <property type="entry name" value="HTH_ARSR"/>
    <property type="match status" value="1"/>
</dbReference>
<feature type="domain" description="HTH arsR-type" evidence="1">
    <location>
        <begin position="11"/>
        <end position="91"/>
    </location>
</feature>
<keyword evidence="2" id="KW-0238">DNA-binding</keyword>
<evidence type="ECO:0000259" key="1">
    <source>
        <dbReference type="SMART" id="SM00418"/>
    </source>
</evidence>
<dbReference type="Proteomes" id="UP000534306">
    <property type="component" value="Unassembled WGS sequence"/>
</dbReference>
<dbReference type="InterPro" id="IPR011991">
    <property type="entry name" value="ArsR-like_HTH"/>
</dbReference>
<sequence length="193" mass="21291">MSERAPALETAALRALAHPLRVRILDELSMYGPLTASGLGARLGESSGATSYHLRQLEKHGLVAEDAGRGTARERWWMRRPGSITLPAAHDQPSGSAERLATELIDAEWMRRRDETVREFRADGEQTFGPEWLDVASFDTVNLRLTAAELGELMAELDAVIARRLALPRSPSARPVQLQVNAFPLVRGEADKE</sequence>
<dbReference type="EMBL" id="JABJRC010000017">
    <property type="protein sequence ID" value="NOL45824.1"/>
    <property type="molecule type" value="Genomic_DNA"/>
</dbReference>
<dbReference type="InterPro" id="IPR001845">
    <property type="entry name" value="HTH_ArsR_DNA-bd_dom"/>
</dbReference>
<dbReference type="GO" id="GO:0003700">
    <property type="term" value="F:DNA-binding transcription factor activity"/>
    <property type="evidence" value="ECO:0007669"/>
    <property type="project" value="InterPro"/>
</dbReference>
<dbReference type="Pfam" id="PF12840">
    <property type="entry name" value="HTH_20"/>
    <property type="match status" value="1"/>
</dbReference>
<evidence type="ECO:0000313" key="5">
    <source>
        <dbReference type="Proteomes" id="UP000553957"/>
    </source>
</evidence>
<organism evidence="3 4">
    <name type="scientific">Kribbella sandramycini</name>
    <dbReference type="NCBI Taxonomy" id="60450"/>
    <lineage>
        <taxon>Bacteria</taxon>
        <taxon>Bacillati</taxon>
        <taxon>Actinomycetota</taxon>
        <taxon>Actinomycetes</taxon>
        <taxon>Propionibacteriales</taxon>
        <taxon>Kribbellaceae</taxon>
        <taxon>Kribbella</taxon>
    </lineage>
</organism>
<gene>
    <name evidence="2" type="ORF">HNR71_005895</name>
    <name evidence="3" type="ORF">HPO96_36830</name>
</gene>
<dbReference type="SMART" id="SM00418">
    <property type="entry name" value="HTH_ARSR"/>
    <property type="match status" value="1"/>
</dbReference>
<evidence type="ECO:0000313" key="3">
    <source>
        <dbReference type="EMBL" id="NOL45824.1"/>
    </source>
</evidence>
<dbReference type="InterPro" id="IPR036388">
    <property type="entry name" value="WH-like_DNA-bd_sf"/>
</dbReference>
<keyword evidence="4" id="KW-1185">Reference proteome</keyword>
<comment type="caution">
    <text evidence="3">The sequence shown here is derived from an EMBL/GenBank/DDBJ whole genome shotgun (WGS) entry which is preliminary data.</text>
</comment>
<accession>A0A7Y4L7J9</accession>
<dbReference type="Gene3D" id="1.10.10.10">
    <property type="entry name" value="Winged helix-like DNA-binding domain superfamily/Winged helix DNA-binding domain"/>
    <property type="match status" value="1"/>
</dbReference>
<evidence type="ECO:0000313" key="4">
    <source>
        <dbReference type="Proteomes" id="UP000534306"/>
    </source>
</evidence>
<proteinExistence type="predicted"/>
<dbReference type="Proteomes" id="UP000553957">
    <property type="component" value="Unassembled WGS sequence"/>
</dbReference>
<dbReference type="EMBL" id="JACHKF010000001">
    <property type="protein sequence ID" value="MBB6570258.1"/>
    <property type="molecule type" value="Genomic_DNA"/>
</dbReference>
<dbReference type="SUPFAM" id="SSF46785">
    <property type="entry name" value="Winged helix' DNA-binding domain"/>
    <property type="match status" value="1"/>
</dbReference>
<name>A0A7Y4L7J9_9ACTN</name>
<dbReference type="AlphaFoldDB" id="A0A7Y4L7J9"/>
<dbReference type="GO" id="GO:0003677">
    <property type="term" value="F:DNA binding"/>
    <property type="evidence" value="ECO:0007669"/>
    <property type="project" value="UniProtKB-KW"/>
</dbReference>
<dbReference type="RefSeq" id="WP_171679120.1">
    <property type="nucleotide sequence ID" value="NZ_BAAAGT010000020.1"/>
</dbReference>
<dbReference type="InterPro" id="IPR036390">
    <property type="entry name" value="WH_DNA-bd_sf"/>
</dbReference>